<sequence>MHLLCMLFFGYIVSPVLSLGLVLLSFFYQPWRVKSYMTFQKTKATKNRVQTRKHILDYDSLYDYLREAPNPSEDDRKRDYAIKVVQVPVSYTPIIRYIMRDPTIYTPSIKWLTINISKRGLSILEDRLRNSREDVFELYDRAVIKESDHGLKARYVYGRDVLTCDQRACNQYFFPGKSVKSWIDDNADVLGFYYYPLAVYVFYLGLSDFVSTEKYINQGMLEVRINGNDLLRKRVKELKDFIEVYGVGELDLGA</sequence>
<dbReference type="HOGENOM" id="CLU_1092442_0_0_2"/>
<protein>
    <submittedName>
        <fullName evidence="2">Uncharacterized protein</fullName>
    </submittedName>
</protein>
<keyword evidence="1" id="KW-1133">Transmembrane helix</keyword>
<keyword evidence="1" id="KW-0812">Transmembrane</keyword>
<keyword evidence="1" id="KW-0472">Membrane</keyword>
<dbReference type="Proteomes" id="UP000033123">
    <property type="component" value="Chromosome"/>
</dbReference>
<accession>A0A0E3PM11</accession>
<dbReference type="EMBL" id="CP009508">
    <property type="protein sequence ID" value="AKB36124.1"/>
    <property type="molecule type" value="Genomic_DNA"/>
</dbReference>
<evidence type="ECO:0000256" key="1">
    <source>
        <dbReference type="SAM" id="Phobius"/>
    </source>
</evidence>
<feature type="transmembrane region" description="Helical" evidence="1">
    <location>
        <begin position="6"/>
        <end position="28"/>
    </location>
</feature>
<name>A0A0E3PM11_9EURY</name>
<dbReference type="AlphaFoldDB" id="A0A0E3PM11"/>
<proteinExistence type="predicted"/>
<dbReference type="PATRIC" id="fig|1434118.4.peg.1948"/>
<evidence type="ECO:0000313" key="3">
    <source>
        <dbReference type="Proteomes" id="UP000033123"/>
    </source>
</evidence>
<organism evidence="2 3">
    <name type="scientific">Methanosarcina siciliae C2J</name>
    <dbReference type="NCBI Taxonomy" id="1434118"/>
    <lineage>
        <taxon>Archaea</taxon>
        <taxon>Methanobacteriati</taxon>
        <taxon>Methanobacteriota</taxon>
        <taxon>Stenosarchaea group</taxon>
        <taxon>Methanomicrobia</taxon>
        <taxon>Methanosarcinales</taxon>
        <taxon>Methanosarcinaceae</taxon>
        <taxon>Methanosarcina</taxon>
    </lineage>
</organism>
<gene>
    <name evidence="2" type="ORF">MSSAC_1534</name>
</gene>
<dbReference type="KEGG" id="msj:MSSAC_1534"/>
<evidence type="ECO:0000313" key="2">
    <source>
        <dbReference type="EMBL" id="AKB36124.1"/>
    </source>
</evidence>
<reference evidence="2 3" key="1">
    <citation type="submission" date="2014-07" db="EMBL/GenBank/DDBJ databases">
        <title>Methanogenic archaea and the global carbon cycle.</title>
        <authorList>
            <person name="Henriksen J.R."/>
            <person name="Luke J."/>
            <person name="Reinhart S."/>
            <person name="Benedict M.N."/>
            <person name="Youngblut N.D."/>
            <person name="Metcalf M.E."/>
            <person name="Whitaker R.J."/>
            <person name="Metcalf W.W."/>
        </authorList>
    </citation>
    <scope>NUCLEOTIDE SEQUENCE [LARGE SCALE GENOMIC DNA]</scope>
    <source>
        <strain evidence="2 3">C2J</strain>
    </source>
</reference>